<name>A0A7R8CM54_LEPSM</name>
<dbReference type="Proteomes" id="UP000675881">
    <property type="component" value="Chromosome 12"/>
</dbReference>
<protein>
    <submittedName>
        <fullName evidence="1">(salmon louse) hypothetical protein</fullName>
    </submittedName>
</protein>
<evidence type="ECO:0000313" key="1">
    <source>
        <dbReference type="EMBL" id="CAF2818457.1"/>
    </source>
</evidence>
<proteinExistence type="predicted"/>
<dbReference type="Pfam" id="PF03564">
    <property type="entry name" value="DUF1759"/>
    <property type="match status" value="1"/>
</dbReference>
<dbReference type="EMBL" id="HG994591">
    <property type="protein sequence ID" value="CAF2818457.1"/>
    <property type="molecule type" value="Genomic_DNA"/>
</dbReference>
<accession>A0A7R8CM54</accession>
<evidence type="ECO:0000313" key="2">
    <source>
        <dbReference type="Proteomes" id="UP000675881"/>
    </source>
</evidence>
<sequence>MFNSTLCLSMVYKEKLCEEAEDKKKEQNDEMSSLKEIMELKIKVGTVGCTPKLENCGSDNRLPPYPKLTLPLFDGLSISKYNYDEALKILTDSYGRSRVVISKLILQLINMPSVKDLKEKSIDELKR</sequence>
<gene>
    <name evidence="1" type="ORF">LSAA_3483</name>
</gene>
<reference evidence="1" key="1">
    <citation type="submission" date="2021-02" db="EMBL/GenBank/DDBJ databases">
        <authorList>
            <person name="Bekaert M."/>
        </authorList>
    </citation>
    <scope>NUCLEOTIDE SEQUENCE</scope>
    <source>
        <strain evidence="1">IoA-00</strain>
    </source>
</reference>
<keyword evidence="2" id="KW-1185">Reference proteome</keyword>
<dbReference type="AlphaFoldDB" id="A0A7R8CM54"/>
<dbReference type="InterPro" id="IPR005312">
    <property type="entry name" value="DUF1759"/>
</dbReference>
<organism evidence="1 2">
    <name type="scientific">Lepeophtheirus salmonis</name>
    <name type="common">Salmon louse</name>
    <name type="synonym">Caligus salmonis</name>
    <dbReference type="NCBI Taxonomy" id="72036"/>
    <lineage>
        <taxon>Eukaryota</taxon>
        <taxon>Metazoa</taxon>
        <taxon>Ecdysozoa</taxon>
        <taxon>Arthropoda</taxon>
        <taxon>Crustacea</taxon>
        <taxon>Multicrustacea</taxon>
        <taxon>Hexanauplia</taxon>
        <taxon>Copepoda</taxon>
        <taxon>Siphonostomatoida</taxon>
        <taxon>Caligidae</taxon>
        <taxon>Lepeophtheirus</taxon>
    </lineage>
</organism>